<organism evidence="1 2">
    <name type="scientific">Vibrio vulnificus (strain YJ016)</name>
    <dbReference type="NCBI Taxonomy" id="196600"/>
    <lineage>
        <taxon>Bacteria</taxon>
        <taxon>Pseudomonadati</taxon>
        <taxon>Pseudomonadota</taxon>
        <taxon>Gammaproteobacteria</taxon>
        <taxon>Vibrionales</taxon>
        <taxon>Vibrionaceae</taxon>
        <taxon>Vibrio</taxon>
    </lineage>
</organism>
<accession>Q7MKM0</accession>
<dbReference type="Proteomes" id="UP000002675">
    <property type="component" value="Chromosome I"/>
</dbReference>
<dbReference type="HOGENOM" id="CLU_068223_0_0_6"/>
<evidence type="ECO:0000313" key="1">
    <source>
        <dbReference type="EMBL" id="BAC94525.1"/>
    </source>
</evidence>
<dbReference type="AlphaFoldDB" id="Q7MKM0"/>
<evidence type="ECO:0000313" key="2">
    <source>
        <dbReference type="Proteomes" id="UP000002675"/>
    </source>
</evidence>
<protein>
    <submittedName>
        <fullName evidence="1">Uncharacterized protein</fullName>
    </submittedName>
</protein>
<dbReference type="EMBL" id="BA000037">
    <property type="protein sequence ID" value="BAC94525.1"/>
    <property type="molecule type" value="Genomic_DNA"/>
</dbReference>
<reference evidence="1 2" key="1">
    <citation type="journal article" date="2003" name="Genome Res.">
        <title>Comparative genome analysis of Vibrio vulnificus, a marine pathogen.</title>
        <authorList>
            <person name="Chen C.Y."/>
            <person name="Wu K.M."/>
            <person name="Chang Y.C."/>
            <person name="Chang C.H."/>
            <person name="Tsai H.C."/>
            <person name="Liao T.L."/>
            <person name="Liu Y.M."/>
            <person name="Chen H.J."/>
            <person name="Shen A.B."/>
            <person name="Li J.C."/>
            <person name="Su T.L."/>
            <person name="Shao C.P."/>
            <person name="Lee C.T."/>
            <person name="Hor L.I."/>
            <person name="Tsai S.F."/>
        </authorList>
    </citation>
    <scope>NUCLEOTIDE SEQUENCE [LARGE SCALE GENOMIC DNA]</scope>
    <source>
        <strain evidence="1 2">YJ016</strain>
    </source>
</reference>
<gene>
    <name evidence="1" type="ordered locus">VV1762</name>
</gene>
<proteinExistence type="predicted"/>
<sequence>MRHSPLNAALCFRNREVTMDKIFNLSNISENQKKEMLESKAEFGKKQSQLASESRKSSKSGKCLYCKEPTTSYCNSHSIPASFLKNIAKDGKLLTHGGLIDLPLLNADSGVNNAGTFHIICRDCDSKIFSDYENKATYDSDIKQKTLAQIAMKNYLKAVSQRAFEIAFHERLSDDSGIDLSSINNIKDLDLKDNVRGFERAKKVDLKCVQDEYYLFFYEKLSYVVPIAFQHKIALAVDLEGGGINNLYNHDPKYKIQHLHLAVFPLEEASIVMMFIDKKDARYRQFMRQFKSLSLEDKLALINYMIFLYSEDFFLSVSLDEEIVNDEKLKSVSGSLGFGLIGSGGSAIDALKENYSLSGFKDIPSLLSLEHSA</sequence>
<dbReference type="KEGG" id="vvy:VV1762"/>
<name>Q7MKM0_VIBVY</name>